<dbReference type="RefSeq" id="WP_377066897.1">
    <property type="nucleotide sequence ID" value="NZ_JBHMEC010000004.1"/>
</dbReference>
<dbReference type="EMBL" id="JBHMEC010000004">
    <property type="protein sequence ID" value="MFB9148709.1"/>
    <property type="molecule type" value="Genomic_DNA"/>
</dbReference>
<evidence type="ECO:0000256" key="4">
    <source>
        <dbReference type="ARBA" id="ARBA00022679"/>
    </source>
</evidence>
<comment type="similarity">
    <text evidence="2">Belongs to the glycosyltransferase 2 family.</text>
</comment>
<dbReference type="Gene3D" id="3.90.550.10">
    <property type="entry name" value="Spore Coat Polysaccharide Biosynthesis Protein SpsA, Chain A"/>
    <property type="match status" value="1"/>
</dbReference>
<organism evidence="7 8">
    <name type="scientific">Roseovarius ramblicola</name>
    <dbReference type="NCBI Taxonomy" id="2022336"/>
    <lineage>
        <taxon>Bacteria</taxon>
        <taxon>Pseudomonadati</taxon>
        <taxon>Pseudomonadota</taxon>
        <taxon>Alphaproteobacteria</taxon>
        <taxon>Rhodobacterales</taxon>
        <taxon>Roseobacteraceae</taxon>
        <taxon>Roseovarius</taxon>
    </lineage>
</organism>
<accession>A0ABV5HWB4</accession>
<evidence type="ECO:0000256" key="2">
    <source>
        <dbReference type="ARBA" id="ARBA00006739"/>
    </source>
</evidence>
<evidence type="ECO:0000256" key="1">
    <source>
        <dbReference type="ARBA" id="ARBA00001946"/>
    </source>
</evidence>
<evidence type="ECO:0000256" key="5">
    <source>
        <dbReference type="ARBA" id="ARBA00022842"/>
    </source>
</evidence>
<dbReference type="EC" id="2.4.-.-" evidence="7"/>
<dbReference type="PANTHER" id="PTHR48090">
    <property type="entry name" value="UNDECAPRENYL-PHOSPHATE 4-DEOXY-4-FORMAMIDO-L-ARABINOSE TRANSFERASE-RELATED"/>
    <property type="match status" value="1"/>
</dbReference>
<dbReference type="Proteomes" id="UP001589670">
    <property type="component" value="Unassembled WGS sequence"/>
</dbReference>
<evidence type="ECO:0000256" key="3">
    <source>
        <dbReference type="ARBA" id="ARBA00022676"/>
    </source>
</evidence>
<evidence type="ECO:0000313" key="8">
    <source>
        <dbReference type="Proteomes" id="UP001589670"/>
    </source>
</evidence>
<keyword evidence="3 7" id="KW-0328">Glycosyltransferase</keyword>
<dbReference type="InterPro" id="IPR050256">
    <property type="entry name" value="Glycosyltransferase_2"/>
</dbReference>
<dbReference type="PANTHER" id="PTHR48090:SF10">
    <property type="entry name" value="GLUCOSYL-3-PHOSPHOGLYCERATE SYNTHASE"/>
    <property type="match status" value="1"/>
</dbReference>
<evidence type="ECO:0000313" key="7">
    <source>
        <dbReference type="EMBL" id="MFB9148709.1"/>
    </source>
</evidence>
<dbReference type="GO" id="GO:0016757">
    <property type="term" value="F:glycosyltransferase activity"/>
    <property type="evidence" value="ECO:0007669"/>
    <property type="project" value="UniProtKB-KW"/>
</dbReference>
<dbReference type="Pfam" id="PF00535">
    <property type="entry name" value="Glycos_transf_2"/>
    <property type="match status" value="1"/>
</dbReference>
<gene>
    <name evidence="7" type="ORF">ACFFU4_02960</name>
</gene>
<proteinExistence type="inferred from homology"/>
<comment type="cofactor">
    <cofactor evidence="1">
        <name>Mg(2+)</name>
        <dbReference type="ChEBI" id="CHEBI:18420"/>
    </cofactor>
</comment>
<dbReference type="SUPFAM" id="SSF53448">
    <property type="entry name" value="Nucleotide-diphospho-sugar transferases"/>
    <property type="match status" value="1"/>
</dbReference>
<comment type="caution">
    <text evidence="7">The sequence shown here is derived from an EMBL/GenBank/DDBJ whole genome shotgun (WGS) entry which is preliminary data.</text>
</comment>
<dbReference type="InterPro" id="IPR001173">
    <property type="entry name" value="Glyco_trans_2-like"/>
</dbReference>
<feature type="domain" description="Glycosyltransferase 2-like" evidence="6">
    <location>
        <begin position="6"/>
        <end position="87"/>
    </location>
</feature>
<protein>
    <submittedName>
        <fullName evidence="7">Glycosyltransferase</fullName>
        <ecNumber evidence="7">2.4.-.-</ecNumber>
    </submittedName>
</protein>
<keyword evidence="8" id="KW-1185">Reference proteome</keyword>
<sequence length="358" mass="37597">MHAPISVIIPARDEAETIAQVVATVQDLPCVAEVVVIDNGSTDATAACAAAAGARVIAEARPGMGHAVRNGVAAAAHDWVMKVDADLGRFETGLFARMAEARAPGVGLVKGAWNDPHDPMPMTRLLVAPALRLMFPGLGELRAPNSGIYLFDRSRIAHQRLTPDYAVDLDVMLRVHAAGARVEEVDIGRIVHDARNPDHYSRMAQEILAFFLSRQPLGLLDEVVVIAADEAAAAQHVGGVIAGKLIAGARVSVYLNEGGATLDAVFGGFPTYRRAPFAEAAGHAPHANAARLRIIRAPGLDRAVPGACVPVDVWETGGAADVPVPLATGVALKRAALERLGLPTDVPPRETFRVVAEG</sequence>
<keyword evidence="5" id="KW-0460">Magnesium</keyword>
<name>A0ABV5HWB4_9RHOB</name>
<keyword evidence="4 7" id="KW-0808">Transferase</keyword>
<evidence type="ECO:0000259" key="6">
    <source>
        <dbReference type="Pfam" id="PF00535"/>
    </source>
</evidence>
<dbReference type="InterPro" id="IPR029044">
    <property type="entry name" value="Nucleotide-diphossugar_trans"/>
</dbReference>
<reference evidence="7 8" key="1">
    <citation type="submission" date="2024-09" db="EMBL/GenBank/DDBJ databases">
        <authorList>
            <person name="Sun Q."/>
            <person name="Mori K."/>
        </authorList>
    </citation>
    <scope>NUCLEOTIDE SEQUENCE [LARGE SCALE GENOMIC DNA]</scope>
    <source>
        <strain evidence="7 8">CECT 9424</strain>
    </source>
</reference>